<dbReference type="PANTHER" id="PTHR35870:SF1">
    <property type="entry name" value="PROTEIN, PUTATIVE (AFU_ORTHOLOGUE AFUA_5G03330)-RELATED"/>
    <property type="match status" value="1"/>
</dbReference>
<evidence type="ECO:0000256" key="1">
    <source>
        <dbReference type="ARBA" id="ARBA00023002"/>
    </source>
</evidence>
<dbReference type="Pfam" id="PF14027">
    <property type="entry name" value="Questin_oxidase"/>
    <property type="match status" value="1"/>
</dbReference>
<dbReference type="AlphaFoldDB" id="A0A2G8SFQ8"/>
<dbReference type="InterPro" id="IPR025337">
    <property type="entry name" value="Questin_oxidase-like"/>
</dbReference>
<accession>A0A2G8SFQ8</accession>
<dbReference type="PANTHER" id="PTHR35870">
    <property type="entry name" value="PROTEIN, PUTATIVE (AFU_ORTHOLOGUE AFUA_5G03330)-RELATED"/>
    <property type="match status" value="1"/>
</dbReference>
<evidence type="ECO:0000313" key="2">
    <source>
        <dbReference type="EMBL" id="PIL32610.1"/>
    </source>
</evidence>
<evidence type="ECO:0000313" key="3">
    <source>
        <dbReference type="Proteomes" id="UP000230002"/>
    </source>
</evidence>
<dbReference type="OrthoDB" id="10004862at2759"/>
<keyword evidence="3" id="KW-1185">Reference proteome</keyword>
<protein>
    <submittedName>
        <fullName evidence="2">Uncharacterized protein</fullName>
    </submittedName>
</protein>
<proteinExistence type="predicted"/>
<name>A0A2G8SFQ8_9APHY</name>
<dbReference type="STRING" id="1077348.A0A2G8SFQ8"/>
<dbReference type="GO" id="GO:0016491">
    <property type="term" value="F:oxidoreductase activity"/>
    <property type="evidence" value="ECO:0007669"/>
    <property type="project" value="UniProtKB-KW"/>
</dbReference>
<organism evidence="2 3">
    <name type="scientific">Ganoderma sinense ZZ0214-1</name>
    <dbReference type="NCBI Taxonomy" id="1077348"/>
    <lineage>
        <taxon>Eukaryota</taxon>
        <taxon>Fungi</taxon>
        <taxon>Dikarya</taxon>
        <taxon>Basidiomycota</taxon>
        <taxon>Agaricomycotina</taxon>
        <taxon>Agaricomycetes</taxon>
        <taxon>Polyporales</taxon>
        <taxon>Polyporaceae</taxon>
        <taxon>Ganoderma</taxon>
    </lineage>
</organism>
<gene>
    <name evidence="2" type="ORF">GSI_05313</name>
</gene>
<reference evidence="2 3" key="1">
    <citation type="journal article" date="2015" name="Sci. Rep.">
        <title>Chromosome-level genome map provides insights into diverse defense mechanisms in the medicinal fungus Ganoderma sinense.</title>
        <authorList>
            <person name="Zhu Y."/>
            <person name="Xu J."/>
            <person name="Sun C."/>
            <person name="Zhou S."/>
            <person name="Xu H."/>
            <person name="Nelson D.R."/>
            <person name="Qian J."/>
            <person name="Song J."/>
            <person name="Luo H."/>
            <person name="Xiang L."/>
            <person name="Li Y."/>
            <person name="Xu Z."/>
            <person name="Ji A."/>
            <person name="Wang L."/>
            <person name="Lu S."/>
            <person name="Hayward A."/>
            <person name="Sun W."/>
            <person name="Li X."/>
            <person name="Schwartz D.C."/>
            <person name="Wang Y."/>
            <person name="Chen S."/>
        </authorList>
    </citation>
    <scope>NUCLEOTIDE SEQUENCE [LARGE SCALE GENOMIC DNA]</scope>
    <source>
        <strain evidence="2 3">ZZ0214-1</strain>
    </source>
</reference>
<dbReference type="Proteomes" id="UP000230002">
    <property type="component" value="Unassembled WGS sequence"/>
</dbReference>
<sequence length="199" mass="21429">MKSAIAEVEPITPATFFDYLGKRKFYSSYRAFFAAEILRKGAKAVLEGFIFPPSANLVPASSGPPHANTPPRMPNRLLAGLVHPPIHACYGLQFGLPGLLAEGLGQAAIHPVDGRKLIPLPRFREITPASAQAAAPSDLFLRRMTYGLQLAGPPGAANGNRVHALQILGGVTAASFDEDLVQLADKWSWARQKFYGKIV</sequence>
<keyword evidence="1" id="KW-0560">Oxidoreductase</keyword>
<comment type="caution">
    <text evidence="2">The sequence shown here is derived from an EMBL/GenBank/DDBJ whole genome shotgun (WGS) entry which is preliminary data.</text>
</comment>
<dbReference type="EMBL" id="AYKW01000010">
    <property type="protein sequence ID" value="PIL32610.1"/>
    <property type="molecule type" value="Genomic_DNA"/>
</dbReference>